<feature type="domain" description="Reverse transcriptase" evidence="2">
    <location>
        <begin position="863"/>
        <end position="943"/>
    </location>
</feature>
<dbReference type="AlphaFoldDB" id="A0A2N9FDP9"/>
<dbReference type="InterPro" id="IPR043502">
    <property type="entry name" value="DNA/RNA_pol_sf"/>
</dbReference>
<accession>A0A2N9FDP9</accession>
<gene>
    <name evidence="4" type="ORF">FSB_LOCUS13194</name>
</gene>
<evidence type="ECO:0000313" key="4">
    <source>
        <dbReference type="EMBL" id="SPC85312.1"/>
    </source>
</evidence>
<dbReference type="Pfam" id="PF00078">
    <property type="entry name" value="RVT_1"/>
    <property type="match status" value="1"/>
</dbReference>
<dbReference type="EMBL" id="OIVN01000773">
    <property type="protein sequence ID" value="SPC85312.1"/>
    <property type="molecule type" value="Genomic_DNA"/>
</dbReference>
<dbReference type="PANTHER" id="PTHR48475:SF1">
    <property type="entry name" value="RNASE H TYPE-1 DOMAIN-CONTAINING PROTEIN"/>
    <property type="match status" value="1"/>
</dbReference>
<evidence type="ECO:0008006" key="5">
    <source>
        <dbReference type="Google" id="ProtNLM"/>
    </source>
</evidence>
<feature type="compositionally biased region" description="Basic and acidic residues" evidence="1">
    <location>
        <begin position="300"/>
        <end position="312"/>
    </location>
</feature>
<sequence length="1166" mass="132894">MAGETSGPSEQEIRMVAFERKFDELLNFVQLMVRRNLDDEDQRKEDNKNTNDKELEGHPHANTTPPSPTPPRPPTSPKPKGKDSQLGSKIDNLEEKIWLMQGHPDRARGRMVLPTEEDLPLEGAGGFNSQIAPDRFDLQRIEKKSSETFREYAQRWREKAARARPPLDEREMIKIFVDTLKNPYFDRMIGLQLLFFVDLIPVGERIEDAVKTKKIVDMSALLALAEQAAKKASAKKKEGDVQMIGRSNGRPRQALPTFTMQPIQSRPTPIPILALTQAPAPALVPQMLGRLVGNQTNDNRPTRREPRQFTPRDFDQNLTCDFHFGEVGHAVENCQQLRRRVQDLIDHGILKFEGLPNITINSLPNHLGGEMNMVEIEEEDDRFNLTGDQASWKHLFHTLKEQGHITPLEAPPGPSTGDTCEYHSGARGHSLECCKEFKDEITSLTERGLIRKEETQPRGSYQPYDPSDLDWYAELDLDNILEEEMDLDDLLDEEDSKWYYIEKDADEWRDVDFSRLLQFPCLIIPRGFETPEFEIFYENRDPESHLQKYYEEPYVILDLGVNEVIVEIKGKTEISSLPALTNDEEEEEEKTKTPPTNDLNTITTTDEEEEQVKPPPLAKSPNNGTTIAEEVRTDPPVEDLSIDAITTEGDSTTLPIRRCQQGEETKMITRKTPNNPHVSEIDNKADCSFDNIDNSDEEVELPNDILEALERQDEGSKPNIEELEVINLAQEGEEPKEVKIGTRFTSEQKEALIALLREFHEIFAWSYQDMSGLDTDIVVHRIPLKSECKPVRQALQRMKPEVILKIKEEVEKQLKARVPKHSNLFGLGSQYSPSAKEGQKSQNVCGLSGLEPSKPEGQLPSTSRATYQRAMVTLFHDMIHHEIEFYVDDMIAKSRTTQDHLTDLRKLFQRLKKYQLRLNPNKCAFGVTMPTPKTEKEIRSFLGRINYIARFIAQLIATCEPLFKLLRKDVKIKWTEDYQKAFDKIKEYLLNPPILVPPTPGRPLILYLTVQEASMGYMLGQQDETGKKEQAIYYLSKKFAESETRYMLKAIKGQAIADYLAYYPSEQLELMDSEFPDEDMMTVNEDDHCRWKLYFDGAANAIESGIGAVLVSPKGQQTPIAVKLGFDCTNNMTEYEACIVGSASSFGIRCPRVGSLWRLSADSVAD</sequence>
<feature type="region of interest" description="Disordered" evidence="1">
    <location>
        <begin position="292"/>
        <end position="312"/>
    </location>
</feature>
<feature type="region of interest" description="Disordered" evidence="1">
    <location>
        <begin position="577"/>
        <end position="636"/>
    </location>
</feature>
<dbReference type="InterPro" id="IPR041577">
    <property type="entry name" value="RT_RNaseH_2"/>
</dbReference>
<dbReference type="CDD" id="cd01647">
    <property type="entry name" value="RT_LTR"/>
    <property type="match status" value="1"/>
</dbReference>
<dbReference type="PANTHER" id="PTHR48475">
    <property type="entry name" value="RIBONUCLEASE H"/>
    <property type="match status" value="1"/>
</dbReference>
<dbReference type="GO" id="GO:0003676">
    <property type="term" value="F:nucleic acid binding"/>
    <property type="evidence" value="ECO:0007669"/>
    <property type="project" value="InterPro"/>
</dbReference>
<dbReference type="Gene3D" id="3.30.420.10">
    <property type="entry name" value="Ribonuclease H-like superfamily/Ribonuclease H"/>
    <property type="match status" value="1"/>
</dbReference>
<feature type="region of interest" description="Disordered" evidence="1">
    <location>
        <begin position="34"/>
        <end position="87"/>
    </location>
</feature>
<evidence type="ECO:0000259" key="2">
    <source>
        <dbReference type="Pfam" id="PF00078"/>
    </source>
</evidence>
<dbReference type="InterPro" id="IPR043128">
    <property type="entry name" value="Rev_trsase/Diguanyl_cyclase"/>
</dbReference>
<dbReference type="FunFam" id="3.30.70.270:FF:000020">
    <property type="entry name" value="Transposon Tf2-6 polyprotein-like Protein"/>
    <property type="match status" value="1"/>
</dbReference>
<dbReference type="Gene3D" id="3.30.70.270">
    <property type="match status" value="2"/>
</dbReference>
<feature type="compositionally biased region" description="Pro residues" evidence="1">
    <location>
        <begin position="65"/>
        <end position="77"/>
    </location>
</feature>
<dbReference type="SUPFAM" id="SSF56672">
    <property type="entry name" value="DNA/RNA polymerases"/>
    <property type="match status" value="1"/>
</dbReference>
<name>A0A2N9FDP9_FAGSY</name>
<proteinExistence type="predicted"/>
<dbReference type="SUPFAM" id="SSF53098">
    <property type="entry name" value="Ribonuclease H-like"/>
    <property type="match status" value="1"/>
</dbReference>
<reference evidence="4" key="1">
    <citation type="submission" date="2018-02" db="EMBL/GenBank/DDBJ databases">
        <authorList>
            <person name="Cohen D.B."/>
            <person name="Kent A.D."/>
        </authorList>
    </citation>
    <scope>NUCLEOTIDE SEQUENCE</scope>
</reference>
<evidence type="ECO:0000259" key="3">
    <source>
        <dbReference type="Pfam" id="PF17919"/>
    </source>
</evidence>
<dbReference type="Pfam" id="PF17919">
    <property type="entry name" value="RT_RNaseH_2"/>
    <property type="match status" value="1"/>
</dbReference>
<dbReference type="InterPro" id="IPR036397">
    <property type="entry name" value="RNaseH_sf"/>
</dbReference>
<evidence type="ECO:0000256" key="1">
    <source>
        <dbReference type="SAM" id="MobiDB-lite"/>
    </source>
</evidence>
<dbReference type="InterPro" id="IPR012337">
    <property type="entry name" value="RNaseH-like_sf"/>
</dbReference>
<dbReference type="InterPro" id="IPR000477">
    <property type="entry name" value="RT_dom"/>
</dbReference>
<organism evidence="4">
    <name type="scientific">Fagus sylvatica</name>
    <name type="common">Beechnut</name>
    <dbReference type="NCBI Taxonomy" id="28930"/>
    <lineage>
        <taxon>Eukaryota</taxon>
        <taxon>Viridiplantae</taxon>
        <taxon>Streptophyta</taxon>
        <taxon>Embryophyta</taxon>
        <taxon>Tracheophyta</taxon>
        <taxon>Spermatophyta</taxon>
        <taxon>Magnoliopsida</taxon>
        <taxon>eudicotyledons</taxon>
        <taxon>Gunneridae</taxon>
        <taxon>Pentapetalae</taxon>
        <taxon>rosids</taxon>
        <taxon>fabids</taxon>
        <taxon>Fagales</taxon>
        <taxon>Fagaceae</taxon>
        <taxon>Fagus</taxon>
    </lineage>
</organism>
<protein>
    <recommendedName>
        <fullName evidence="5">Reverse transcriptase/retrotransposon-derived protein RNase H-like domain-containing protein</fullName>
    </recommendedName>
</protein>
<feature type="domain" description="Reverse transcriptase/retrotransposon-derived protein RNase H-like" evidence="3">
    <location>
        <begin position="974"/>
        <end position="1052"/>
    </location>
</feature>
<feature type="compositionally biased region" description="Basic and acidic residues" evidence="1">
    <location>
        <begin position="35"/>
        <end position="59"/>
    </location>
</feature>